<evidence type="ECO:0000256" key="4">
    <source>
        <dbReference type="ARBA" id="ARBA00023008"/>
    </source>
</evidence>
<name>A0ABS7VL11_9HYPH</name>
<dbReference type="SUPFAM" id="SSF49503">
    <property type="entry name" value="Cupredoxins"/>
    <property type="match status" value="1"/>
</dbReference>
<feature type="chain" id="PRO_5045996348" description="Blue (type 1) copper domain-containing protein" evidence="5">
    <location>
        <begin position="28"/>
        <end position="179"/>
    </location>
</feature>
<dbReference type="PANTHER" id="PTHR36507:SF1">
    <property type="entry name" value="BLL1555 PROTEIN"/>
    <property type="match status" value="1"/>
</dbReference>
<evidence type="ECO:0000256" key="1">
    <source>
        <dbReference type="ARBA" id="ARBA00022448"/>
    </source>
</evidence>
<dbReference type="PANTHER" id="PTHR36507">
    <property type="entry name" value="BLL1555 PROTEIN"/>
    <property type="match status" value="1"/>
</dbReference>
<dbReference type="PROSITE" id="PS00196">
    <property type="entry name" value="COPPER_BLUE"/>
    <property type="match status" value="1"/>
</dbReference>
<dbReference type="InterPro" id="IPR002387">
    <property type="entry name" value="Plastocyanin"/>
</dbReference>
<keyword evidence="8" id="KW-1185">Reference proteome</keyword>
<keyword evidence="2" id="KW-0479">Metal-binding</keyword>
<evidence type="ECO:0000313" key="7">
    <source>
        <dbReference type="EMBL" id="MBZ6076221.1"/>
    </source>
</evidence>
<reference evidence="7 8" key="1">
    <citation type="submission" date="2021-09" db="EMBL/GenBank/DDBJ databases">
        <title>The complete genome sequence of a new microorganism.</title>
        <authorList>
            <person name="Zi Z."/>
        </authorList>
    </citation>
    <scope>NUCLEOTIDE SEQUENCE [LARGE SCALE GENOMIC DNA]</scope>
    <source>
        <strain evidence="7 8">WGZ8</strain>
    </source>
</reference>
<protein>
    <recommendedName>
        <fullName evidence="6">Blue (type 1) copper domain-containing protein</fullName>
    </recommendedName>
</protein>
<proteinExistence type="predicted"/>
<dbReference type="RefSeq" id="WP_224312554.1">
    <property type="nucleotide sequence ID" value="NZ_JAIRBM010000005.1"/>
</dbReference>
<sequence>MILSRRHVLWSGMALLALPRSAGPAWADDEGPIDIVMHGNVDGSHVWFDPVGIAILPGRTVRWTNRDPGNAHTATSYHPDNFQHPLRIPKDATPWNSDYLLPDESFSVVLAVEGVYDYFCIPHEHAGMVGRIVVGRPGSIPKENVSSAQPQGTKPIPEAAAHGFPSVEEIVQQGTIRRT</sequence>
<keyword evidence="4" id="KW-0186">Copper</keyword>
<dbReference type="Gene3D" id="2.60.40.420">
    <property type="entry name" value="Cupredoxins - blue copper proteins"/>
    <property type="match status" value="1"/>
</dbReference>
<comment type="caution">
    <text evidence="7">The sequence shown here is derived from an EMBL/GenBank/DDBJ whole genome shotgun (WGS) entry which is preliminary data.</text>
</comment>
<gene>
    <name evidence="7" type="ORF">K9B37_07950</name>
</gene>
<feature type="signal peptide" evidence="5">
    <location>
        <begin position="1"/>
        <end position="27"/>
    </location>
</feature>
<dbReference type="InterPro" id="IPR028871">
    <property type="entry name" value="BlueCu_1_BS"/>
</dbReference>
<evidence type="ECO:0000313" key="8">
    <source>
        <dbReference type="Proteomes" id="UP000704176"/>
    </source>
</evidence>
<dbReference type="InterPro" id="IPR000923">
    <property type="entry name" value="BlueCu_1"/>
</dbReference>
<keyword evidence="5" id="KW-0732">Signal</keyword>
<evidence type="ECO:0000256" key="5">
    <source>
        <dbReference type="SAM" id="SignalP"/>
    </source>
</evidence>
<keyword evidence="3" id="KW-0249">Electron transport</keyword>
<dbReference type="InterPro" id="IPR052721">
    <property type="entry name" value="ET_Amicyanin"/>
</dbReference>
<feature type="domain" description="Blue (type 1) copper" evidence="6">
    <location>
        <begin position="40"/>
        <end position="134"/>
    </location>
</feature>
<dbReference type="Proteomes" id="UP000704176">
    <property type="component" value="Unassembled WGS sequence"/>
</dbReference>
<evidence type="ECO:0000256" key="2">
    <source>
        <dbReference type="ARBA" id="ARBA00022723"/>
    </source>
</evidence>
<dbReference type="EMBL" id="JAIRBM010000005">
    <property type="protein sequence ID" value="MBZ6076221.1"/>
    <property type="molecule type" value="Genomic_DNA"/>
</dbReference>
<dbReference type="InterPro" id="IPR008972">
    <property type="entry name" value="Cupredoxin"/>
</dbReference>
<accession>A0ABS7VL11</accession>
<evidence type="ECO:0000256" key="3">
    <source>
        <dbReference type="ARBA" id="ARBA00022982"/>
    </source>
</evidence>
<dbReference type="PRINTS" id="PR00157">
    <property type="entry name" value="PLASTOCYANIN"/>
</dbReference>
<organism evidence="7 8">
    <name type="scientific">Microvirga puerhi</name>
    <dbReference type="NCBI Taxonomy" id="2876078"/>
    <lineage>
        <taxon>Bacteria</taxon>
        <taxon>Pseudomonadati</taxon>
        <taxon>Pseudomonadota</taxon>
        <taxon>Alphaproteobacteria</taxon>
        <taxon>Hyphomicrobiales</taxon>
        <taxon>Methylobacteriaceae</taxon>
        <taxon>Microvirga</taxon>
    </lineage>
</organism>
<dbReference type="Pfam" id="PF00127">
    <property type="entry name" value="Copper-bind"/>
    <property type="match status" value="1"/>
</dbReference>
<evidence type="ECO:0000259" key="6">
    <source>
        <dbReference type="Pfam" id="PF00127"/>
    </source>
</evidence>
<keyword evidence="1" id="KW-0813">Transport</keyword>